<feature type="compositionally biased region" description="Basic and acidic residues" evidence="1">
    <location>
        <begin position="137"/>
        <end position="155"/>
    </location>
</feature>
<dbReference type="Proteomes" id="UP001356427">
    <property type="component" value="Unassembled WGS sequence"/>
</dbReference>
<keyword evidence="3" id="KW-1185">Reference proteome</keyword>
<evidence type="ECO:0000256" key="1">
    <source>
        <dbReference type="SAM" id="MobiDB-lite"/>
    </source>
</evidence>
<evidence type="ECO:0000313" key="2">
    <source>
        <dbReference type="EMBL" id="KAK6329508.1"/>
    </source>
</evidence>
<gene>
    <name evidence="2" type="ORF">J4Q44_G00014860</name>
</gene>
<dbReference type="AlphaFoldDB" id="A0AAN8R9U6"/>
<proteinExistence type="predicted"/>
<sequence>MTTSSSIRTPAKEVDKLKGLLLYQDTADQDAVQAQVTLKLCTEKHQADGRKWLEEKTVLIRLAQGGRGQEPGDEEVRTGEALVAQLTEKEPDLLKWRKGRDTLVAALEVQLTKLLSSIADKDEQIASLRCNATSQPAERKSAEIDKDDVHSETRRNPRTGPTPKLAVQQDEPSPAGGSKDQGSMRPQDSQSSLQSRKEGTMRKIGRLPPELPNILR</sequence>
<evidence type="ECO:0000313" key="3">
    <source>
        <dbReference type="Proteomes" id="UP001356427"/>
    </source>
</evidence>
<protein>
    <submittedName>
        <fullName evidence="2">Uncharacterized protein</fullName>
    </submittedName>
</protein>
<organism evidence="2 3">
    <name type="scientific">Coregonus suidteri</name>
    <dbReference type="NCBI Taxonomy" id="861788"/>
    <lineage>
        <taxon>Eukaryota</taxon>
        <taxon>Metazoa</taxon>
        <taxon>Chordata</taxon>
        <taxon>Craniata</taxon>
        <taxon>Vertebrata</taxon>
        <taxon>Euteleostomi</taxon>
        <taxon>Actinopterygii</taxon>
        <taxon>Neopterygii</taxon>
        <taxon>Teleostei</taxon>
        <taxon>Protacanthopterygii</taxon>
        <taxon>Salmoniformes</taxon>
        <taxon>Salmonidae</taxon>
        <taxon>Coregoninae</taxon>
        <taxon>Coregonus</taxon>
    </lineage>
</organism>
<reference evidence="2 3" key="1">
    <citation type="submission" date="2021-04" db="EMBL/GenBank/DDBJ databases">
        <authorList>
            <person name="De Guttry C."/>
            <person name="Zahm M."/>
            <person name="Klopp C."/>
            <person name="Cabau C."/>
            <person name="Louis A."/>
            <person name="Berthelot C."/>
            <person name="Parey E."/>
            <person name="Roest Crollius H."/>
            <person name="Montfort J."/>
            <person name="Robinson-Rechavi M."/>
            <person name="Bucao C."/>
            <person name="Bouchez O."/>
            <person name="Gislard M."/>
            <person name="Lluch J."/>
            <person name="Milhes M."/>
            <person name="Lampietro C."/>
            <person name="Lopez Roques C."/>
            <person name="Donnadieu C."/>
            <person name="Braasch I."/>
            <person name="Desvignes T."/>
            <person name="Postlethwait J."/>
            <person name="Bobe J."/>
            <person name="Wedekind C."/>
            <person name="Guiguen Y."/>
        </authorList>
    </citation>
    <scope>NUCLEOTIDE SEQUENCE [LARGE SCALE GENOMIC DNA]</scope>
    <source>
        <strain evidence="2">Cs_M1</strain>
        <tissue evidence="2">Blood</tissue>
    </source>
</reference>
<accession>A0AAN8R9U6</accession>
<dbReference type="EMBL" id="JAGTTL010000001">
    <property type="protein sequence ID" value="KAK6329508.1"/>
    <property type="molecule type" value="Genomic_DNA"/>
</dbReference>
<name>A0AAN8R9U6_9TELE</name>
<feature type="region of interest" description="Disordered" evidence="1">
    <location>
        <begin position="129"/>
        <end position="216"/>
    </location>
</feature>
<comment type="caution">
    <text evidence="2">The sequence shown here is derived from an EMBL/GenBank/DDBJ whole genome shotgun (WGS) entry which is preliminary data.</text>
</comment>
<feature type="compositionally biased region" description="Polar residues" evidence="1">
    <location>
        <begin position="180"/>
        <end position="194"/>
    </location>
</feature>